<evidence type="ECO:0000256" key="1">
    <source>
        <dbReference type="ARBA" id="ARBA00004123"/>
    </source>
</evidence>
<comment type="subcellular location">
    <subcellularLocation>
        <location evidence="1">Nucleus</location>
    </subcellularLocation>
</comment>
<dbReference type="EMBL" id="ADMH02001712">
    <property type="protein sequence ID" value="ETN61328.1"/>
    <property type="molecule type" value="Genomic_DNA"/>
</dbReference>
<dbReference type="SMART" id="SM00360">
    <property type="entry name" value="RRM"/>
    <property type="match status" value="1"/>
</dbReference>
<dbReference type="STRING" id="43151.W5JDA0"/>
<feature type="compositionally biased region" description="Basic and acidic residues" evidence="9">
    <location>
        <begin position="688"/>
        <end position="704"/>
    </location>
</feature>
<keyword evidence="5" id="KW-0010">Activator</keyword>
<dbReference type="InterPro" id="IPR000504">
    <property type="entry name" value="RRM_dom"/>
</dbReference>
<dbReference type="GO" id="GO:0003723">
    <property type="term" value="F:RNA binding"/>
    <property type="evidence" value="ECO:0007669"/>
    <property type="project" value="UniProtKB-UniRule"/>
</dbReference>
<feature type="compositionally biased region" description="Low complexity" evidence="9">
    <location>
        <begin position="857"/>
        <end position="869"/>
    </location>
</feature>
<dbReference type="SUPFAM" id="SSF54928">
    <property type="entry name" value="RNA-binding domain, RBD"/>
    <property type="match status" value="1"/>
</dbReference>
<feature type="region of interest" description="Disordered" evidence="9">
    <location>
        <begin position="1266"/>
        <end position="1554"/>
    </location>
</feature>
<feature type="region of interest" description="Disordered" evidence="9">
    <location>
        <begin position="811"/>
        <end position="915"/>
    </location>
</feature>
<dbReference type="GO" id="GO:0003712">
    <property type="term" value="F:transcription coregulator activity"/>
    <property type="evidence" value="ECO:0007669"/>
    <property type="project" value="InterPro"/>
</dbReference>
<evidence type="ECO:0000256" key="4">
    <source>
        <dbReference type="ARBA" id="ARBA00023015"/>
    </source>
</evidence>
<feature type="compositionally biased region" description="Low complexity" evidence="9">
    <location>
        <begin position="1490"/>
        <end position="1514"/>
    </location>
</feature>
<reference evidence="11 13" key="1">
    <citation type="journal article" date="2010" name="BMC Genomics">
        <title>Combination of measures distinguishes pre-miRNAs from other stem-loops in the genome of the newly sequenced Anopheles darlingi.</title>
        <authorList>
            <person name="Mendes N.D."/>
            <person name="Freitas A.T."/>
            <person name="Vasconcelos A.T."/>
            <person name="Sagot M.F."/>
        </authorList>
    </citation>
    <scope>NUCLEOTIDE SEQUENCE</scope>
</reference>
<evidence type="ECO:0000256" key="3">
    <source>
        <dbReference type="ARBA" id="ARBA00022884"/>
    </source>
</evidence>
<feature type="compositionally biased region" description="Low complexity" evidence="9">
    <location>
        <begin position="1422"/>
        <end position="1439"/>
    </location>
</feature>
<accession>W5JDA0</accession>
<dbReference type="PANTHER" id="PTHR15528:SF11">
    <property type="entry name" value="FI18188P1"/>
    <property type="match status" value="1"/>
</dbReference>
<feature type="compositionally biased region" description="Low complexity" evidence="9">
    <location>
        <begin position="185"/>
        <end position="206"/>
    </location>
</feature>
<evidence type="ECO:0000313" key="11">
    <source>
        <dbReference type="EMBL" id="ETN61328.1"/>
    </source>
</evidence>
<reference evidence="11" key="3">
    <citation type="journal article" date="2013" name="Nucleic Acids Res.">
        <title>The genome of Anopheles darlingi, the main neotropical malaria vector.</title>
        <authorList>
            <person name="Marinotti O."/>
            <person name="Cerqueira G.C."/>
            <person name="de Almeida L.G."/>
            <person name="Ferro M.I."/>
            <person name="Loreto E.L."/>
            <person name="Zaha A."/>
            <person name="Teixeira S.M."/>
            <person name="Wespiser A.R."/>
            <person name="Almeida E Silva A."/>
            <person name="Schlindwein A.D."/>
            <person name="Pacheco A.C."/>
            <person name="Silva A.L."/>
            <person name="Graveley B.R."/>
            <person name="Walenz B.P."/>
            <person name="Lima Bde A."/>
            <person name="Ribeiro C.A."/>
            <person name="Nunes-Silva C.G."/>
            <person name="de Carvalho C.R."/>
            <person name="Soares C.M."/>
            <person name="de Menezes C.B."/>
            <person name="Matiolli C."/>
            <person name="Caffrey D."/>
            <person name="Araujo D.A."/>
            <person name="de Oliveira D.M."/>
            <person name="Golenbock D."/>
            <person name="Grisard E.C."/>
            <person name="Fantinatti-Garboggini F."/>
            <person name="de Carvalho F.M."/>
            <person name="Barcellos F.G."/>
            <person name="Prosdocimi F."/>
            <person name="May G."/>
            <person name="Azevedo Junior G.M."/>
            <person name="Guimaraes G.M."/>
            <person name="Goldman G.H."/>
            <person name="Padilha I.Q."/>
            <person name="Batista Jda S."/>
            <person name="Ferro J.A."/>
            <person name="Ribeiro J.M."/>
            <person name="Fietto J.L."/>
            <person name="Dabbas K.M."/>
            <person name="Cerdeira L."/>
            <person name="Agnez-Lima L.F."/>
            <person name="Brocchi M."/>
            <person name="de Carvalho M.O."/>
            <person name="Teixeira Mde M."/>
            <person name="Diniz Maia Mde M."/>
            <person name="Goldman M.H."/>
            <person name="Cruz Schneider M.P."/>
            <person name="Felipe M.S."/>
            <person name="Hungria M."/>
            <person name="Nicolas M.F."/>
            <person name="Pereira M."/>
            <person name="Montes M.A."/>
            <person name="Cantao M.E."/>
            <person name="Vincentz M."/>
            <person name="Rafael M.S."/>
            <person name="Silverman N."/>
            <person name="Stoco P.H."/>
            <person name="Souza R.C."/>
            <person name="Vicentini R."/>
            <person name="Gazzinelli R.T."/>
            <person name="Neves Rde O."/>
            <person name="Silva R."/>
            <person name="Astolfi-Filho S."/>
            <person name="Maciel T.E."/>
            <person name="Urmenyi T.P."/>
            <person name="Tadei W.P."/>
            <person name="Camargo E.P."/>
            <person name="de Vasconcelos A.T."/>
        </authorList>
    </citation>
    <scope>NUCLEOTIDE SEQUENCE</scope>
</reference>
<dbReference type="InterPro" id="IPR034605">
    <property type="entry name" value="PGC-1"/>
</dbReference>
<organism evidence="11">
    <name type="scientific">Anopheles darlingi</name>
    <name type="common">Mosquito</name>
    <dbReference type="NCBI Taxonomy" id="43151"/>
    <lineage>
        <taxon>Eukaryota</taxon>
        <taxon>Metazoa</taxon>
        <taxon>Ecdysozoa</taxon>
        <taxon>Arthropoda</taxon>
        <taxon>Hexapoda</taxon>
        <taxon>Insecta</taxon>
        <taxon>Pterygota</taxon>
        <taxon>Neoptera</taxon>
        <taxon>Endopterygota</taxon>
        <taxon>Diptera</taxon>
        <taxon>Nematocera</taxon>
        <taxon>Culicoidea</taxon>
        <taxon>Culicidae</taxon>
        <taxon>Anophelinae</taxon>
        <taxon>Anopheles</taxon>
    </lineage>
</organism>
<feature type="compositionally biased region" description="Basic and acidic residues" evidence="9">
    <location>
        <begin position="590"/>
        <end position="601"/>
    </location>
</feature>
<dbReference type="PROSITE" id="PS50102">
    <property type="entry name" value="RRM"/>
    <property type="match status" value="1"/>
</dbReference>
<protein>
    <recommendedName>
        <fullName evidence="10">RRM domain-containing protein</fullName>
    </recommendedName>
</protein>
<dbReference type="HOGENOM" id="CLU_239941_0_0_1"/>
<evidence type="ECO:0000259" key="10">
    <source>
        <dbReference type="PROSITE" id="PS50102"/>
    </source>
</evidence>
<feature type="compositionally biased region" description="Gly residues" evidence="9">
    <location>
        <begin position="623"/>
        <end position="635"/>
    </location>
</feature>
<feature type="compositionally biased region" description="Low complexity" evidence="9">
    <location>
        <begin position="896"/>
        <end position="915"/>
    </location>
</feature>
<feature type="region of interest" description="Disordered" evidence="9">
    <location>
        <begin position="568"/>
        <end position="705"/>
    </location>
</feature>
<feature type="compositionally biased region" description="Basic residues" evidence="9">
    <location>
        <begin position="258"/>
        <end position="267"/>
    </location>
</feature>
<feature type="compositionally biased region" description="Acidic residues" evidence="9">
    <location>
        <begin position="207"/>
        <end position="220"/>
    </location>
</feature>
<evidence type="ECO:0000313" key="13">
    <source>
        <dbReference type="Proteomes" id="UP000000673"/>
    </source>
</evidence>
<dbReference type="OMA" id="PTWNPNG"/>
<feature type="compositionally biased region" description="Basic residues" evidence="9">
    <location>
        <begin position="1520"/>
        <end position="1537"/>
    </location>
</feature>
<evidence type="ECO:0000256" key="9">
    <source>
        <dbReference type="SAM" id="MobiDB-lite"/>
    </source>
</evidence>
<evidence type="ECO:0000256" key="6">
    <source>
        <dbReference type="ARBA" id="ARBA00023163"/>
    </source>
</evidence>
<gene>
    <name evidence="11" type="ORF">AND_007006</name>
</gene>
<feature type="compositionally biased region" description="Basic residues" evidence="9">
    <location>
        <begin position="1393"/>
        <end position="1421"/>
    </location>
</feature>
<feature type="compositionally biased region" description="Basic and acidic residues" evidence="9">
    <location>
        <begin position="666"/>
        <end position="680"/>
    </location>
</feature>
<feature type="compositionally biased region" description="Polar residues" evidence="9">
    <location>
        <begin position="409"/>
        <end position="424"/>
    </location>
</feature>
<reference evidence="12" key="4">
    <citation type="submission" date="2015-06" db="UniProtKB">
        <authorList>
            <consortium name="EnsemblMetazoa"/>
        </authorList>
    </citation>
    <scope>IDENTIFICATION</scope>
</reference>
<evidence type="ECO:0000256" key="7">
    <source>
        <dbReference type="ARBA" id="ARBA00023242"/>
    </source>
</evidence>
<sequence length="1732" mass="185794">MINLSTTAPSHAYACRTGGTSNVVISPNGDMRQHLSGSSARTAVGFSTVGGLELLEQGFAGINGFRNNRFQYEIPTVGQHYGNAFNVGDDDEGDELPETIIDQQHDGSATISEAESIADSGTQYLDDLLEEQYLDEDDDEDDVQMSPAVEVISIDPNCNYDTDEDGNAEEHKVSLTVAMTHAMRSRSGSHSSCSTSKRSGLQSNDDSSSDEQENDDEESSAVDCGGASDDANVGAFYVPNFERPPQQLLAAAAGQRPPHGRRKRSSHSQRQSFSMPHSPVGAGEIDGLLGNLPAQTSFSFEDLDSIVGQFSPVKRSIAPPTDSKTDDDDDLVDELLEDAANFNLTAYITGEDESSTSCDVVGFYNENKRSKIDSAPSNGPRKTLPKSRGKEIQALRMLMLPEKHAEQANDLQHSTKPGRSTSTAGDVVNQRADDHEKLPEKRSCTAKVKRILAPEDSGSDTGEDDENTFSGSLPDHIFAKERRSARNAKRKALDDTEKDPTWNPNGVTVPRPTKAEPKLHAPKSTASNGTTGSTSSQSNVDTNGSKISSTATNVKSLKFGADNIGIKKKEHTTERSSGVTTVVPASHKGVSREHTGSSKKDVLRKKTNVKLDHDYCSPKHVGQSGGVRNGDGPPGSNGLRRAIEIPFLLPTKEQQRQKRKMLKDKKRNERTRETKDDSQRVGEPTDNGEDKQTKHGGRVTEADNRGASAVMMQKHKTVLSGEQPAPVTASSLSSPSSSRSSSAVRSVACMRSNVNTLTVSKTGTVGVGGAAANLVQPTSVATESAIVSAPPNASTGGCVKRPQQISLLKINQTTAKPDTSHVSVPAVDTSSAQKRPPQSTSSVVISSAGTKGPHDASPQSSISSSTGGSAKEVTVVRKKLNLQEYKKRRELPTAAGSSDNSSSTGNNGYSSSVNGNTHSLVVVATGADANGTETSTNTPQGGELANGIAGGAEGGVVGSVAAPQLAASATTSPETGIFKATPEGAAKLKALAIAGRLDPITAAQQKALRMQQLKKEAAIKSNEAKINLKTMPLRPIVPLAEITRLQFDESGNPVPVGETNGAMKNDDRDAAAKLHDDYEEIIIVSIGCNTAVSIASVENESIVGSNSRQESKCNVVGVKKEGKGVTEEASLLAANLSDTVKRCGLPSVQKMSGSTLIESIQEMVIKKSNTKSTNTAASSVANTVTASYKSVQDCKDDVAVTEKAVTLKKENPMVGGACSDVAASTGDQKAQYLVNQYSPYVGVSPPSSFSPGKPERAHISTSQALGMDTTQQQQHHKVKSTTIKTEEPAISIDRTTGESSASVETIEHGEDKVIMHLRKDRQRSQRSDVGVQTEPSPRFPPLQKLSTVAGGLPAANGCGPKEQKRSERAQSSSRQYGGSDEESDAKPSDSVRHHSRRSGSRTKVRAKYSKDRSHSRHRSTVRHSSSSGSRSRSRSSCYSRAHREDDRRQRSKCSRSASRSSGRYSRSRRRSSRTSSRSSRSSCYGGGGERCSSAGDRRSLSSSSTSSMSSSGSTREGRHLGRRPSHSRSRSRSRSRMRLSTSPDHRNHHHSRELPVYRRQLSPERKIVYVGKLEANIHKEDLQKKFEPYGKVLKITLHTKDNGCRYGFVTYEKPQQAYHAIDASATDPALKDYDVSFGGRRAFCRTQYADLDGELSVDQDYHMPYFALESTMLQRPSPIMNYSSSMCHAESLHGHSGMSVRGAGRVGSGGDTFEDLLMQFKKGIGAMKPRKI</sequence>
<keyword evidence="6" id="KW-0804">Transcription</keyword>
<evidence type="ECO:0000256" key="5">
    <source>
        <dbReference type="ARBA" id="ARBA00023159"/>
    </source>
</evidence>
<keyword evidence="13" id="KW-1185">Reference proteome</keyword>
<dbReference type="Pfam" id="PF00076">
    <property type="entry name" value="RRM_1"/>
    <property type="match status" value="1"/>
</dbReference>
<feature type="region of interest" description="Disordered" evidence="9">
    <location>
        <begin position="369"/>
        <end position="388"/>
    </location>
</feature>
<proteinExistence type="predicted"/>
<feature type="compositionally biased region" description="Basic and acidic residues" evidence="9">
    <location>
        <begin position="431"/>
        <end position="443"/>
    </location>
</feature>
<dbReference type="EnsemblMetazoa" id="ADAC007006-RA">
    <property type="protein sequence ID" value="ADAC007006-PA"/>
    <property type="gene ID" value="ADAC007006"/>
</dbReference>
<feature type="compositionally biased region" description="Basic and acidic residues" evidence="9">
    <location>
        <begin position="491"/>
        <end position="500"/>
    </location>
</feature>
<name>W5JDA0_ANODA</name>
<feature type="domain" description="RRM" evidence="10">
    <location>
        <begin position="1566"/>
        <end position="1641"/>
    </location>
</feature>
<feature type="compositionally biased region" description="Polar residues" evidence="9">
    <location>
        <begin position="1293"/>
        <end position="1303"/>
    </location>
</feature>
<dbReference type="PANTHER" id="PTHR15528">
    <property type="entry name" value="PEROXISOME PROLIFERATOR ACTIVATED RECEPTOR GAMMA COACTIVATOR 1 PGC-1 -RELATED"/>
    <property type="match status" value="1"/>
</dbReference>
<evidence type="ECO:0000256" key="8">
    <source>
        <dbReference type="PROSITE-ProRule" id="PRU00176"/>
    </source>
</evidence>
<feature type="region of interest" description="Disordered" evidence="9">
    <location>
        <begin position="182"/>
        <end position="228"/>
    </location>
</feature>
<evidence type="ECO:0000256" key="2">
    <source>
        <dbReference type="ARBA" id="ARBA00022553"/>
    </source>
</evidence>
<keyword evidence="4" id="KW-0805">Transcription regulation</keyword>
<keyword evidence="3 8" id="KW-0694">RNA-binding</keyword>
<keyword evidence="7" id="KW-0539">Nucleus</keyword>
<dbReference type="VEuPathDB" id="VectorBase:ADAC007006"/>
<dbReference type="GO" id="GO:0045944">
    <property type="term" value="P:positive regulation of transcription by RNA polymerase II"/>
    <property type="evidence" value="ECO:0007669"/>
    <property type="project" value="TreeGrafter"/>
</dbReference>
<dbReference type="Gene3D" id="3.30.70.330">
    <property type="match status" value="1"/>
</dbReference>
<dbReference type="InterPro" id="IPR035979">
    <property type="entry name" value="RBD_domain_sf"/>
</dbReference>
<feature type="compositionally biased region" description="Polar residues" evidence="9">
    <location>
        <begin position="811"/>
        <end position="849"/>
    </location>
</feature>
<feature type="compositionally biased region" description="Acidic residues" evidence="9">
    <location>
        <begin position="457"/>
        <end position="467"/>
    </location>
</feature>
<reference evidence="11" key="2">
    <citation type="submission" date="2010-05" db="EMBL/GenBank/DDBJ databases">
        <authorList>
            <person name="Almeida L.G."/>
            <person name="Nicolas M.F."/>
            <person name="Souza R.C."/>
            <person name="Vasconcelos A.T.R."/>
        </authorList>
    </citation>
    <scope>NUCLEOTIDE SEQUENCE</scope>
</reference>
<dbReference type="InterPro" id="IPR012677">
    <property type="entry name" value="Nucleotide-bd_a/b_plait_sf"/>
</dbReference>
<dbReference type="eggNOG" id="ENOG502QQME">
    <property type="taxonomic scope" value="Eukaryota"/>
</dbReference>
<feature type="region of interest" description="Disordered" evidence="9">
    <location>
        <begin position="251"/>
        <end position="282"/>
    </location>
</feature>
<dbReference type="VEuPathDB" id="VectorBase:ADAR2_004737"/>
<feature type="compositionally biased region" description="Basic and acidic residues" evidence="9">
    <location>
        <begin position="1305"/>
        <end position="1314"/>
    </location>
</feature>
<evidence type="ECO:0000313" key="12">
    <source>
        <dbReference type="EnsemblMetazoa" id="ADAC007006-PA"/>
    </source>
</evidence>
<dbReference type="Proteomes" id="UP000000673">
    <property type="component" value="Unassembled WGS sequence"/>
</dbReference>
<feature type="compositionally biased region" description="Low complexity" evidence="9">
    <location>
        <begin position="1454"/>
        <end position="1464"/>
    </location>
</feature>
<dbReference type="GO" id="GO:0005634">
    <property type="term" value="C:nucleus"/>
    <property type="evidence" value="ECO:0007669"/>
    <property type="project" value="UniProtKB-SubCell"/>
</dbReference>
<feature type="region of interest" description="Disordered" evidence="9">
    <location>
        <begin position="717"/>
        <end position="745"/>
    </location>
</feature>
<feature type="compositionally biased region" description="Low complexity" evidence="9">
    <location>
        <begin position="524"/>
        <end position="539"/>
    </location>
</feature>
<feature type="compositionally biased region" description="Low complexity" evidence="9">
    <location>
        <begin position="1473"/>
        <end position="1483"/>
    </location>
</feature>
<feature type="region of interest" description="Disordered" evidence="9">
    <location>
        <begin position="406"/>
        <end position="548"/>
    </location>
</feature>
<feature type="compositionally biased region" description="Low complexity" evidence="9">
    <location>
        <begin position="724"/>
        <end position="745"/>
    </location>
</feature>
<keyword evidence="2" id="KW-0597">Phosphoprotein</keyword>